<evidence type="ECO:0000256" key="1">
    <source>
        <dbReference type="SAM" id="Phobius"/>
    </source>
</evidence>
<dbReference type="Proteomes" id="UP000278437">
    <property type="component" value="Plasmid pSTH1"/>
</dbReference>
<evidence type="ECO:0000313" key="2">
    <source>
        <dbReference type="EMBL" id="AZQ13269.1"/>
    </source>
</evidence>
<keyword evidence="2" id="KW-0614">Plasmid</keyword>
<evidence type="ECO:0000313" key="3">
    <source>
        <dbReference type="Proteomes" id="UP000278437"/>
    </source>
</evidence>
<proteinExistence type="predicted"/>
<dbReference type="RefSeq" id="WP_126169616.1">
    <property type="nucleotide sequence ID" value="NZ_CP020374.1"/>
</dbReference>
<keyword evidence="1" id="KW-0472">Membrane</keyword>
<keyword evidence="1" id="KW-0812">Transmembrane</keyword>
<feature type="transmembrane region" description="Helical" evidence="1">
    <location>
        <begin position="15"/>
        <end position="34"/>
    </location>
</feature>
<reference evidence="2 3" key="1">
    <citation type="submission" date="2017-03" db="EMBL/GenBank/DDBJ databases">
        <title>Full genome sequence of a non-lethal Shewanella isolate that potentiates virulence of Vibio parahaemolyticus causing acute hepatopancreatic necrosis disease (AHPND) in shrimp.</title>
        <authorList>
            <person name="Prachumwat A."/>
            <person name="Sritunyalucksana K."/>
        </authorList>
    </citation>
    <scope>NUCLEOTIDE SEQUENCE [LARGE SCALE GENOMIC DNA]</scope>
    <source>
        <strain evidence="2 3">TH2012</strain>
        <plasmid evidence="3">psth1</plasmid>
    </source>
</reference>
<organism evidence="2 3">
    <name type="scientific">Shewanella khirikhana</name>
    <dbReference type="NCBI Taxonomy" id="1965282"/>
    <lineage>
        <taxon>Bacteria</taxon>
        <taxon>Pseudomonadati</taxon>
        <taxon>Pseudomonadota</taxon>
        <taxon>Gammaproteobacteria</taxon>
        <taxon>Alteromonadales</taxon>
        <taxon>Shewanellaceae</taxon>
        <taxon>Shewanella</taxon>
    </lineage>
</organism>
<evidence type="ECO:0008006" key="4">
    <source>
        <dbReference type="Google" id="ProtNLM"/>
    </source>
</evidence>
<sequence>MLTTRYQNGVATTEFAIGLSCSFLLSVVMWVAVIRPLLNYVDAVEVDTAVENVKHAAKHFYGKDISQTHCYQPSKPLSLTNLINDQFIASELVIGKPYQLAVSYELKSNGSWSRPTAINIDVTFATADELVKVASYLDATWMSPTQLRFTQPIEFRVDWRVFNPATGCQH</sequence>
<protein>
    <recommendedName>
        <fullName evidence="4">TadE-like protein</fullName>
    </recommendedName>
</protein>
<dbReference type="EMBL" id="CP020374">
    <property type="protein sequence ID" value="AZQ13269.1"/>
    <property type="molecule type" value="Genomic_DNA"/>
</dbReference>
<dbReference type="GeneID" id="39490255"/>
<keyword evidence="1" id="KW-1133">Transmembrane helix</keyword>
<name>A0ABN5U1Q6_9GAMM</name>
<gene>
    <name evidence="2" type="ORF">STH12_04243</name>
</gene>
<geneLocation type="plasmid" evidence="3">
    <name>psth1</name>
</geneLocation>
<keyword evidence="3" id="KW-1185">Reference proteome</keyword>
<accession>A0ABN5U1Q6</accession>